<dbReference type="Gene3D" id="3.40.50.280">
    <property type="entry name" value="Cobalamin-binding domain"/>
    <property type="match status" value="1"/>
</dbReference>
<evidence type="ECO:0000313" key="7">
    <source>
        <dbReference type="Proteomes" id="UP000297597"/>
    </source>
</evidence>
<proteinExistence type="inferred from homology"/>
<comment type="caution">
    <text evidence="6">The sequence shown here is derived from an EMBL/GenBank/DDBJ whole genome shotgun (WGS) entry which is preliminary data.</text>
</comment>
<keyword evidence="6" id="KW-0489">Methyltransferase</keyword>
<dbReference type="InterPro" id="IPR036594">
    <property type="entry name" value="Meth_synthase_dom"/>
</dbReference>
<dbReference type="InterPro" id="IPR003759">
    <property type="entry name" value="Cbl-bd_cap"/>
</dbReference>
<dbReference type="OrthoDB" id="9783599at2"/>
<dbReference type="PROSITE" id="PS51332">
    <property type="entry name" value="B12_BINDING"/>
    <property type="match status" value="1"/>
</dbReference>
<dbReference type="PANTHER" id="PTHR45833">
    <property type="entry name" value="METHIONINE SYNTHASE"/>
    <property type="match status" value="1"/>
</dbReference>
<dbReference type="InterPro" id="IPR036724">
    <property type="entry name" value="Cobalamin-bd_sf"/>
</dbReference>
<sequence length="218" mass="23825">MDLSRESEFLTRLAQGVVNFDDEGVKAVAEQYLAEGLDPHKAVFEGLVKGMQEVGVLYERQEYFVPELLMCSDALNAGLNIFKPFMANDKSNSRGQIVLGVVQGDVHDIGKDIVKILLESSGFVVHDLGSDVPLEKFVEEQERTNSEIVAISAMMTTTMVQMKDIIKAIKAKNPNVKFMIGGAPVTADIVKLFGADGYGKDASEALKEAIRIVESLNN</sequence>
<dbReference type="AlphaFoldDB" id="A0A4Y7RW68"/>
<dbReference type="PROSITE" id="PS51337">
    <property type="entry name" value="B12_BINDING_NTER"/>
    <property type="match status" value="1"/>
</dbReference>
<dbReference type="GO" id="GO:0046653">
    <property type="term" value="P:tetrahydrofolate metabolic process"/>
    <property type="evidence" value="ECO:0007669"/>
    <property type="project" value="TreeGrafter"/>
</dbReference>
<keyword evidence="6" id="KW-0808">Transferase</keyword>
<dbReference type="EC" id="2.1.1.13" evidence="6"/>
<organism evidence="6 7">
    <name type="scientific">Pelotomaculum propionicicum</name>
    <dbReference type="NCBI Taxonomy" id="258475"/>
    <lineage>
        <taxon>Bacteria</taxon>
        <taxon>Bacillati</taxon>
        <taxon>Bacillota</taxon>
        <taxon>Clostridia</taxon>
        <taxon>Eubacteriales</taxon>
        <taxon>Desulfotomaculaceae</taxon>
        <taxon>Pelotomaculum</taxon>
    </lineage>
</organism>
<gene>
    <name evidence="6" type="primary">metH_1</name>
    <name evidence="6" type="ORF">Pmgp_00604</name>
</gene>
<dbReference type="GO" id="GO:0032259">
    <property type="term" value="P:methylation"/>
    <property type="evidence" value="ECO:0007669"/>
    <property type="project" value="UniProtKB-KW"/>
</dbReference>
<keyword evidence="2" id="KW-0479">Metal-binding</keyword>
<dbReference type="FunFam" id="3.40.50.280:FF:000003">
    <property type="entry name" value="Dimethylamine methyltransferase corrinoid protein"/>
    <property type="match status" value="1"/>
</dbReference>
<dbReference type="SUPFAM" id="SSF52242">
    <property type="entry name" value="Cobalamin (vitamin B12)-binding domain"/>
    <property type="match status" value="1"/>
</dbReference>
<comment type="similarity">
    <text evidence="1">Belongs to the methylamine corrinoid protein family.</text>
</comment>
<dbReference type="GO" id="GO:0050667">
    <property type="term" value="P:homocysteine metabolic process"/>
    <property type="evidence" value="ECO:0007669"/>
    <property type="project" value="TreeGrafter"/>
</dbReference>
<dbReference type="Pfam" id="PF02310">
    <property type="entry name" value="B12-binding"/>
    <property type="match status" value="1"/>
</dbReference>
<dbReference type="GO" id="GO:0005829">
    <property type="term" value="C:cytosol"/>
    <property type="evidence" value="ECO:0007669"/>
    <property type="project" value="TreeGrafter"/>
</dbReference>
<evidence type="ECO:0000259" key="4">
    <source>
        <dbReference type="PROSITE" id="PS51332"/>
    </source>
</evidence>
<evidence type="ECO:0000313" key="6">
    <source>
        <dbReference type="EMBL" id="TEB12966.1"/>
    </source>
</evidence>
<reference evidence="6 7" key="1">
    <citation type="journal article" date="2018" name="Environ. Microbiol.">
        <title>Novel energy conservation strategies and behaviour of Pelotomaculum schinkii driving syntrophic propionate catabolism.</title>
        <authorList>
            <person name="Hidalgo-Ahumada C.A.P."/>
            <person name="Nobu M.K."/>
            <person name="Narihiro T."/>
            <person name="Tamaki H."/>
            <person name="Liu W.T."/>
            <person name="Kamagata Y."/>
            <person name="Stams A.J.M."/>
            <person name="Imachi H."/>
            <person name="Sousa D.Z."/>
        </authorList>
    </citation>
    <scope>NUCLEOTIDE SEQUENCE [LARGE SCALE GENOMIC DNA]</scope>
    <source>
        <strain evidence="6 7">MGP</strain>
    </source>
</reference>
<dbReference type="RefSeq" id="WP_134212493.1">
    <property type="nucleotide sequence ID" value="NZ_QFFZ01000004.1"/>
</dbReference>
<feature type="domain" description="B12-binding N-terminal" evidence="5">
    <location>
        <begin position="1"/>
        <end position="94"/>
    </location>
</feature>
<dbReference type="CDD" id="cd02070">
    <property type="entry name" value="corrinoid_protein_B12-BD"/>
    <property type="match status" value="1"/>
</dbReference>
<dbReference type="SUPFAM" id="SSF47644">
    <property type="entry name" value="Methionine synthase domain"/>
    <property type="match status" value="1"/>
</dbReference>
<dbReference type="SMART" id="SM01018">
    <property type="entry name" value="B12-binding_2"/>
    <property type="match status" value="1"/>
</dbReference>
<name>A0A4Y7RW68_9FIRM</name>
<protein>
    <submittedName>
        <fullName evidence="6">Methionine synthase</fullName>
        <ecNumber evidence="6">2.1.1.13</ecNumber>
    </submittedName>
</protein>
<dbReference type="Pfam" id="PF02607">
    <property type="entry name" value="B12-binding_2"/>
    <property type="match status" value="1"/>
</dbReference>
<evidence type="ECO:0000256" key="2">
    <source>
        <dbReference type="ARBA" id="ARBA00022723"/>
    </source>
</evidence>
<keyword evidence="3" id="KW-0170">Cobalt</keyword>
<evidence type="ECO:0000256" key="3">
    <source>
        <dbReference type="ARBA" id="ARBA00023285"/>
    </source>
</evidence>
<dbReference type="GO" id="GO:0031419">
    <property type="term" value="F:cobalamin binding"/>
    <property type="evidence" value="ECO:0007669"/>
    <property type="project" value="InterPro"/>
</dbReference>
<dbReference type="Gene3D" id="1.10.1240.10">
    <property type="entry name" value="Methionine synthase domain"/>
    <property type="match status" value="1"/>
</dbReference>
<dbReference type="EMBL" id="QFFZ01000004">
    <property type="protein sequence ID" value="TEB12966.1"/>
    <property type="molecule type" value="Genomic_DNA"/>
</dbReference>
<accession>A0A4Y7RW68</accession>
<evidence type="ECO:0000256" key="1">
    <source>
        <dbReference type="ARBA" id="ARBA00010854"/>
    </source>
</evidence>
<dbReference type="InterPro" id="IPR050554">
    <property type="entry name" value="Met_Synthase/Corrinoid"/>
</dbReference>
<dbReference type="GO" id="GO:0046872">
    <property type="term" value="F:metal ion binding"/>
    <property type="evidence" value="ECO:0007669"/>
    <property type="project" value="UniProtKB-KW"/>
</dbReference>
<evidence type="ECO:0000259" key="5">
    <source>
        <dbReference type="PROSITE" id="PS51337"/>
    </source>
</evidence>
<dbReference type="Proteomes" id="UP000297597">
    <property type="component" value="Unassembled WGS sequence"/>
</dbReference>
<dbReference type="PANTHER" id="PTHR45833:SF1">
    <property type="entry name" value="METHIONINE SYNTHASE"/>
    <property type="match status" value="1"/>
</dbReference>
<feature type="domain" description="B12-binding" evidence="4">
    <location>
        <begin position="94"/>
        <end position="218"/>
    </location>
</feature>
<dbReference type="InterPro" id="IPR006158">
    <property type="entry name" value="Cobalamin-bd"/>
</dbReference>
<dbReference type="GO" id="GO:0008705">
    <property type="term" value="F:methionine synthase activity"/>
    <property type="evidence" value="ECO:0007669"/>
    <property type="project" value="UniProtKB-EC"/>
</dbReference>
<keyword evidence="7" id="KW-1185">Reference proteome</keyword>